<accession>A0A2T5VCJ7</accession>
<sequence>MTAQRPSDVKETRRYIARMCKEMRDMARNIDLPMLAYLLDMARIEADPDEGKRETG</sequence>
<name>A0A2T5VCJ7_9HYPH</name>
<gene>
    <name evidence="1" type="ORF">C8N35_102174</name>
</gene>
<keyword evidence="2" id="KW-1185">Reference proteome</keyword>
<organism evidence="1 2">
    <name type="scientific">Breoghania corrubedonensis</name>
    <dbReference type="NCBI Taxonomy" id="665038"/>
    <lineage>
        <taxon>Bacteria</taxon>
        <taxon>Pseudomonadati</taxon>
        <taxon>Pseudomonadota</taxon>
        <taxon>Alphaproteobacteria</taxon>
        <taxon>Hyphomicrobiales</taxon>
        <taxon>Stappiaceae</taxon>
        <taxon>Breoghania</taxon>
    </lineage>
</organism>
<evidence type="ECO:0000313" key="2">
    <source>
        <dbReference type="Proteomes" id="UP000244081"/>
    </source>
</evidence>
<dbReference type="AlphaFoldDB" id="A0A2T5VCJ7"/>
<reference evidence="1 2" key="1">
    <citation type="submission" date="2018-04" db="EMBL/GenBank/DDBJ databases">
        <title>Genomic Encyclopedia of Archaeal and Bacterial Type Strains, Phase II (KMG-II): from individual species to whole genera.</title>
        <authorList>
            <person name="Goeker M."/>
        </authorList>
    </citation>
    <scope>NUCLEOTIDE SEQUENCE [LARGE SCALE GENOMIC DNA]</scope>
    <source>
        <strain evidence="1 2">DSM 23382</strain>
    </source>
</reference>
<comment type="caution">
    <text evidence="1">The sequence shown here is derived from an EMBL/GenBank/DDBJ whole genome shotgun (WGS) entry which is preliminary data.</text>
</comment>
<dbReference type="EMBL" id="QAYG01000002">
    <property type="protein sequence ID" value="PTW61464.1"/>
    <property type="molecule type" value="Genomic_DNA"/>
</dbReference>
<proteinExistence type="predicted"/>
<dbReference type="Proteomes" id="UP000244081">
    <property type="component" value="Unassembled WGS sequence"/>
</dbReference>
<protein>
    <submittedName>
        <fullName evidence="1">Uncharacterized protein</fullName>
    </submittedName>
</protein>
<evidence type="ECO:0000313" key="1">
    <source>
        <dbReference type="EMBL" id="PTW61464.1"/>
    </source>
</evidence>